<feature type="domain" description="SprT-like" evidence="1">
    <location>
        <begin position="29"/>
        <end position="105"/>
    </location>
</feature>
<evidence type="ECO:0000313" key="2">
    <source>
        <dbReference type="EMBL" id="MEN5380580.1"/>
    </source>
</evidence>
<dbReference type="InterPro" id="IPR006640">
    <property type="entry name" value="SprT-like_domain"/>
</dbReference>
<proteinExistence type="predicted"/>
<organism evidence="2 3">
    <name type="scientific">Sphingobacterium kitahiroshimense</name>
    <dbReference type="NCBI Taxonomy" id="470446"/>
    <lineage>
        <taxon>Bacteria</taxon>
        <taxon>Pseudomonadati</taxon>
        <taxon>Bacteroidota</taxon>
        <taxon>Sphingobacteriia</taxon>
        <taxon>Sphingobacteriales</taxon>
        <taxon>Sphingobacteriaceae</taxon>
        <taxon>Sphingobacterium</taxon>
    </lineage>
</organism>
<accession>A0ABV0C0M6</accession>
<evidence type="ECO:0000259" key="1">
    <source>
        <dbReference type="Pfam" id="PF10263"/>
    </source>
</evidence>
<protein>
    <submittedName>
        <fullName evidence="2">SprT-like domain-containing protein</fullName>
    </submittedName>
</protein>
<name>A0ABV0C0M6_9SPHI</name>
<sequence>MQDYSATLKRFMPEEAAPIISRWINDTGCLFKISKTRSTKLGDYRAPFRTAGHRISVNHDLNPYSFLITTIHEFAHLQTWQQHKHAVKPHGSEWKSNFQNLMNPFLGLQIFPAEIATAVAQYLANPAASSCTDLHLFRTLKKFDKHADQVLTVEMLPEKSHFKLQNGRVFQKQEKVRKRYKCVELSSNKIYLFHPIAEIYPIDTTHQHEKTI</sequence>
<dbReference type="Pfam" id="PF10263">
    <property type="entry name" value="SprT-like"/>
    <property type="match status" value="1"/>
</dbReference>
<reference evidence="2 3" key="1">
    <citation type="submission" date="2024-04" db="EMBL/GenBank/DDBJ databases">
        <title>WGS of bacteria from Torrens River.</title>
        <authorList>
            <person name="Wyrsch E.R."/>
            <person name="Drigo B."/>
        </authorList>
    </citation>
    <scope>NUCLEOTIDE SEQUENCE [LARGE SCALE GENOMIC DNA]</scope>
    <source>
        <strain evidence="2 3">TWI391</strain>
    </source>
</reference>
<dbReference type="RefSeq" id="WP_168128442.1">
    <property type="nucleotide sequence ID" value="NZ_JBDJLH010000009.1"/>
</dbReference>
<evidence type="ECO:0000313" key="3">
    <source>
        <dbReference type="Proteomes" id="UP001409291"/>
    </source>
</evidence>
<comment type="caution">
    <text evidence="2">The sequence shown here is derived from an EMBL/GenBank/DDBJ whole genome shotgun (WGS) entry which is preliminary data.</text>
</comment>
<dbReference type="EMBL" id="JBDJNQ010000020">
    <property type="protein sequence ID" value="MEN5380580.1"/>
    <property type="molecule type" value="Genomic_DNA"/>
</dbReference>
<keyword evidence="3" id="KW-1185">Reference proteome</keyword>
<dbReference type="Proteomes" id="UP001409291">
    <property type="component" value="Unassembled WGS sequence"/>
</dbReference>
<gene>
    <name evidence="2" type="ORF">ABE541_25190</name>
</gene>